<evidence type="ECO:0000313" key="2">
    <source>
        <dbReference type="EMBL" id="GFR20403.1"/>
    </source>
</evidence>
<comment type="caution">
    <text evidence="2">The sequence shown here is derived from an EMBL/GenBank/DDBJ whole genome shotgun (WGS) entry which is preliminary data.</text>
</comment>
<dbReference type="Proteomes" id="UP000887116">
    <property type="component" value="Unassembled WGS sequence"/>
</dbReference>
<keyword evidence="3" id="KW-1185">Reference proteome</keyword>
<proteinExistence type="predicted"/>
<sequence>MANQPFPLLSLYYHTPDKTGEQEKSQQAKNPYPSEVTNTGHQMTQLSIIIDESEISMQEALCRSMSEMMMLFVGYPFNKSYISPDLLPLFILLSSVLGGSYAPFLSSHFLLSFPVCVHPASLHSLI</sequence>
<dbReference type="AlphaFoldDB" id="A0A8X6HCU3"/>
<organism evidence="2 3">
    <name type="scientific">Trichonephila clavata</name>
    <name type="common">Joro spider</name>
    <name type="synonym">Nephila clavata</name>
    <dbReference type="NCBI Taxonomy" id="2740835"/>
    <lineage>
        <taxon>Eukaryota</taxon>
        <taxon>Metazoa</taxon>
        <taxon>Ecdysozoa</taxon>
        <taxon>Arthropoda</taxon>
        <taxon>Chelicerata</taxon>
        <taxon>Arachnida</taxon>
        <taxon>Araneae</taxon>
        <taxon>Araneomorphae</taxon>
        <taxon>Entelegynae</taxon>
        <taxon>Araneoidea</taxon>
        <taxon>Nephilidae</taxon>
        <taxon>Trichonephila</taxon>
    </lineage>
</organism>
<feature type="compositionally biased region" description="Polar residues" evidence="1">
    <location>
        <begin position="27"/>
        <end position="38"/>
    </location>
</feature>
<accession>A0A8X6HCU3</accession>
<dbReference type="EMBL" id="BMAO01018064">
    <property type="protein sequence ID" value="GFR20403.1"/>
    <property type="molecule type" value="Genomic_DNA"/>
</dbReference>
<name>A0A8X6HCU3_TRICU</name>
<evidence type="ECO:0000313" key="3">
    <source>
        <dbReference type="Proteomes" id="UP000887116"/>
    </source>
</evidence>
<evidence type="ECO:0000256" key="1">
    <source>
        <dbReference type="SAM" id="MobiDB-lite"/>
    </source>
</evidence>
<gene>
    <name evidence="2" type="ORF">TNCT_733611</name>
</gene>
<feature type="region of interest" description="Disordered" evidence="1">
    <location>
        <begin position="19"/>
        <end position="38"/>
    </location>
</feature>
<protein>
    <submittedName>
        <fullName evidence="2">Uncharacterized protein</fullName>
    </submittedName>
</protein>
<reference evidence="2" key="1">
    <citation type="submission" date="2020-07" db="EMBL/GenBank/DDBJ databases">
        <title>Multicomponent nature underlies the extraordinary mechanical properties of spider dragline silk.</title>
        <authorList>
            <person name="Kono N."/>
            <person name="Nakamura H."/>
            <person name="Mori M."/>
            <person name="Yoshida Y."/>
            <person name="Ohtoshi R."/>
            <person name="Malay A.D."/>
            <person name="Moran D.A.P."/>
            <person name="Tomita M."/>
            <person name="Numata K."/>
            <person name="Arakawa K."/>
        </authorList>
    </citation>
    <scope>NUCLEOTIDE SEQUENCE</scope>
</reference>